<proteinExistence type="predicted"/>
<evidence type="ECO:0000313" key="8">
    <source>
        <dbReference type="Proteomes" id="UP000322873"/>
    </source>
</evidence>
<feature type="transmembrane region" description="Helical" evidence="6">
    <location>
        <begin position="21"/>
        <end position="42"/>
    </location>
</feature>
<comment type="subcellular location">
    <subcellularLocation>
        <location evidence="1">Endomembrane system</location>
        <topology evidence="1">Multi-pass membrane protein</topology>
    </subcellularLocation>
</comment>
<dbReference type="EMBL" id="VICG01000001">
    <property type="protein sequence ID" value="KAA8577160.1"/>
    <property type="molecule type" value="Genomic_DNA"/>
</dbReference>
<feature type="transmembrane region" description="Helical" evidence="6">
    <location>
        <begin position="148"/>
        <end position="166"/>
    </location>
</feature>
<gene>
    <name evidence="7" type="ORF">EYC84_007157</name>
</gene>
<dbReference type="PANTHER" id="PTHR10989:SF16">
    <property type="entry name" value="AT02829P-RELATED"/>
    <property type="match status" value="1"/>
</dbReference>
<feature type="transmembrane region" description="Helical" evidence="6">
    <location>
        <begin position="62"/>
        <end position="85"/>
    </location>
</feature>
<name>A0A5M9K8H4_MONFR</name>
<evidence type="ECO:0000256" key="6">
    <source>
        <dbReference type="SAM" id="Phobius"/>
    </source>
</evidence>
<dbReference type="InterPro" id="IPR006838">
    <property type="entry name" value="ADTRP_AIG1"/>
</dbReference>
<dbReference type="GO" id="GO:0012505">
    <property type="term" value="C:endomembrane system"/>
    <property type="evidence" value="ECO:0007669"/>
    <property type="project" value="UniProtKB-SubCell"/>
</dbReference>
<sequence>MASTSTAKKLASGSHHPLQRLPSPSPTISALIHLIGLTSFSLSYKYLFDFPTFINSSYGWHFQYLTIIGLTLAFLTFVFGFLADITLSTKLFFTQKLSFIMLGSLGGLDIFPPEIYISPYADVGFHAMPAILLTIDLLFLSPPWTINALPAMGLSSTLAVAYWAWVEQCFKYNGFYPYPLFGHLDTAQRAVLFTGAALTMTGSTAMLKWLYGRVNGLQGAQHRTTPNNIKGQ</sequence>
<evidence type="ECO:0000256" key="4">
    <source>
        <dbReference type="ARBA" id="ARBA00023136"/>
    </source>
</evidence>
<organism evidence="7 8">
    <name type="scientific">Monilinia fructicola</name>
    <name type="common">Brown rot fungus</name>
    <name type="synonym">Ciboria fructicola</name>
    <dbReference type="NCBI Taxonomy" id="38448"/>
    <lineage>
        <taxon>Eukaryota</taxon>
        <taxon>Fungi</taxon>
        <taxon>Dikarya</taxon>
        <taxon>Ascomycota</taxon>
        <taxon>Pezizomycotina</taxon>
        <taxon>Leotiomycetes</taxon>
        <taxon>Helotiales</taxon>
        <taxon>Sclerotiniaceae</taxon>
        <taxon>Monilinia</taxon>
    </lineage>
</organism>
<dbReference type="Pfam" id="PF04750">
    <property type="entry name" value="Far-17a_AIG1"/>
    <property type="match status" value="2"/>
</dbReference>
<feature type="region of interest" description="Disordered" evidence="5">
    <location>
        <begin position="1"/>
        <end position="21"/>
    </location>
</feature>
<reference evidence="7 8" key="1">
    <citation type="submission" date="2019-06" db="EMBL/GenBank/DDBJ databases">
        <title>Genome Sequence of the Brown Rot Fungal Pathogen Monilinia fructicola.</title>
        <authorList>
            <person name="De Miccolis Angelini R.M."/>
            <person name="Landi L."/>
            <person name="Abate D."/>
            <person name="Pollastro S."/>
            <person name="Romanazzi G."/>
            <person name="Faretra F."/>
        </authorList>
    </citation>
    <scope>NUCLEOTIDE SEQUENCE [LARGE SCALE GENOMIC DNA]</scope>
    <source>
        <strain evidence="7 8">Mfrc123</strain>
    </source>
</reference>
<evidence type="ECO:0000313" key="7">
    <source>
        <dbReference type="EMBL" id="KAA8577160.1"/>
    </source>
</evidence>
<keyword evidence="8" id="KW-1185">Reference proteome</keyword>
<dbReference type="PANTHER" id="PTHR10989">
    <property type="entry name" value="ANDROGEN-INDUCED PROTEIN 1-RELATED"/>
    <property type="match status" value="1"/>
</dbReference>
<dbReference type="Proteomes" id="UP000322873">
    <property type="component" value="Unassembled WGS sequence"/>
</dbReference>
<evidence type="ECO:0000256" key="5">
    <source>
        <dbReference type="SAM" id="MobiDB-lite"/>
    </source>
</evidence>
<keyword evidence="4 6" id="KW-0472">Membrane</keyword>
<accession>A0A5M9K8H4</accession>
<keyword evidence="3 6" id="KW-1133">Transmembrane helix</keyword>
<protein>
    <submittedName>
        <fullName evidence="7">Uncharacterized protein</fullName>
    </submittedName>
</protein>
<evidence type="ECO:0000256" key="3">
    <source>
        <dbReference type="ARBA" id="ARBA00022989"/>
    </source>
</evidence>
<dbReference type="AlphaFoldDB" id="A0A5M9K8H4"/>
<evidence type="ECO:0000256" key="2">
    <source>
        <dbReference type="ARBA" id="ARBA00022692"/>
    </source>
</evidence>
<dbReference type="VEuPathDB" id="FungiDB:MFRU_021g01150"/>
<dbReference type="GO" id="GO:0016020">
    <property type="term" value="C:membrane"/>
    <property type="evidence" value="ECO:0007669"/>
    <property type="project" value="InterPro"/>
</dbReference>
<comment type="caution">
    <text evidence="7">The sequence shown here is derived from an EMBL/GenBank/DDBJ whole genome shotgun (WGS) entry which is preliminary data.</text>
</comment>
<keyword evidence="2 6" id="KW-0812">Transmembrane</keyword>
<evidence type="ECO:0000256" key="1">
    <source>
        <dbReference type="ARBA" id="ARBA00004127"/>
    </source>
</evidence>